<dbReference type="GO" id="GO:0008703">
    <property type="term" value="F:5-amino-6-(5-phosphoribosylamino)uracil reductase activity"/>
    <property type="evidence" value="ECO:0007669"/>
    <property type="project" value="InterPro"/>
</dbReference>
<dbReference type="PANTHER" id="PTHR38011:SF11">
    <property type="entry name" value="2,5-DIAMINO-6-RIBOSYLAMINO-4(3H)-PYRIMIDINONE 5'-PHOSPHATE REDUCTASE"/>
    <property type="match status" value="1"/>
</dbReference>
<dbReference type="HOGENOM" id="CLU_043966_1_2_11"/>
<protein>
    <submittedName>
        <fullName evidence="2">Bifunctional deaminase-reductase domain protein</fullName>
    </submittedName>
</protein>
<evidence type="ECO:0000313" key="2">
    <source>
        <dbReference type="EMBL" id="ACQ78709.1"/>
    </source>
</evidence>
<dbReference type="GO" id="GO:0009231">
    <property type="term" value="P:riboflavin biosynthetic process"/>
    <property type="evidence" value="ECO:0007669"/>
    <property type="project" value="InterPro"/>
</dbReference>
<dbReference type="KEGG" id="bcv:Bcav_0446"/>
<dbReference type="InterPro" id="IPR050765">
    <property type="entry name" value="Riboflavin_Biosynth_HTPR"/>
</dbReference>
<dbReference type="AlphaFoldDB" id="C5BX34"/>
<feature type="domain" description="Bacterial bifunctional deaminase-reductase C-terminal" evidence="1">
    <location>
        <begin position="5"/>
        <end position="184"/>
    </location>
</feature>
<gene>
    <name evidence="2" type="ordered locus">Bcav_0446</name>
</gene>
<accession>C5BX34</accession>
<dbReference type="PANTHER" id="PTHR38011">
    <property type="entry name" value="DIHYDROFOLATE REDUCTASE FAMILY PROTEIN (AFU_ORTHOLOGUE AFUA_8G06820)"/>
    <property type="match status" value="1"/>
</dbReference>
<dbReference type="Gene3D" id="3.40.430.10">
    <property type="entry name" value="Dihydrofolate Reductase, subunit A"/>
    <property type="match status" value="1"/>
</dbReference>
<dbReference type="RefSeq" id="WP_012725489.1">
    <property type="nucleotide sequence ID" value="NC_012669.1"/>
</dbReference>
<proteinExistence type="predicted"/>
<dbReference type="STRING" id="471853.Bcav_0446"/>
<dbReference type="SUPFAM" id="SSF53597">
    <property type="entry name" value="Dihydrofolate reductase-like"/>
    <property type="match status" value="1"/>
</dbReference>
<dbReference type="Pfam" id="PF01872">
    <property type="entry name" value="RibD_C"/>
    <property type="match status" value="1"/>
</dbReference>
<dbReference type="Proteomes" id="UP000007962">
    <property type="component" value="Chromosome"/>
</dbReference>
<dbReference type="eggNOG" id="COG0262">
    <property type="taxonomic scope" value="Bacteria"/>
</dbReference>
<evidence type="ECO:0000259" key="1">
    <source>
        <dbReference type="Pfam" id="PF01872"/>
    </source>
</evidence>
<sequence>MSTRKIVVGQFVSLDGVVESPQTWHFPYLNDEMGAALGQLYAEADTLLLGRATYEEFAAVWPHQTGAMADAINGVRKVVVSTTLVDPDWQNTTVVAHDVLREVARLKESPGRDIAVTGSITLTQALLAAGLVDELRLLVHPIVLGAGRRLFADGGAFADGEAPGRGATRVPLALASSTTFATGVLDLTYRPA</sequence>
<name>C5BX34_BEUC1</name>
<dbReference type="InterPro" id="IPR024072">
    <property type="entry name" value="DHFR-like_dom_sf"/>
</dbReference>
<dbReference type="EMBL" id="CP001618">
    <property type="protein sequence ID" value="ACQ78709.1"/>
    <property type="molecule type" value="Genomic_DNA"/>
</dbReference>
<dbReference type="InterPro" id="IPR002734">
    <property type="entry name" value="RibDG_C"/>
</dbReference>
<keyword evidence="3" id="KW-1185">Reference proteome</keyword>
<organism evidence="2 3">
    <name type="scientific">Beutenbergia cavernae (strain ATCC BAA-8 / DSM 12333 / CCUG 43141 / JCM 11478 / NBRC 16432 / NCIMB 13614 / HKI 0122)</name>
    <dbReference type="NCBI Taxonomy" id="471853"/>
    <lineage>
        <taxon>Bacteria</taxon>
        <taxon>Bacillati</taxon>
        <taxon>Actinomycetota</taxon>
        <taxon>Actinomycetes</taxon>
        <taxon>Micrococcales</taxon>
        <taxon>Beutenbergiaceae</taxon>
        <taxon>Beutenbergia</taxon>
    </lineage>
</organism>
<evidence type="ECO:0000313" key="3">
    <source>
        <dbReference type="Proteomes" id="UP000007962"/>
    </source>
</evidence>
<dbReference type="OrthoDB" id="7342392at2"/>
<reference evidence="2 3" key="1">
    <citation type="journal article" date="2009" name="Stand. Genomic Sci.">
        <title>Complete genome sequence of Beutenbergia cavernae type strain (HKI 0122).</title>
        <authorList>
            <person name="Land M."/>
            <person name="Pukall R."/>
            <person name="Abt B."/>
            <person name="Goker M."/>
            <person name="Rohde M."/>
            <person name="Glavina Del Rio T."/>
            <person name="Tice H."/>
            <person name="Copeland A."/>
            <person name="Cheng J.F."/>
            <person name="Lucas S."/>
            <person name="Chen F."/>
            <person name="Nolan M."/>
            <person name="Bruce D."/>
            <person name="Goodwin L."/>
            <person name="Pitluck S."/>
            <person name="Ivanova N."/>
            <person name="Mavromatis K."/>
            <person name="Ovchinnikova G."/>
            <person name="Pati A."/>
            <person name="Chen A."/>
            <person name="Palaniappan K."/>
            <person name="Hauser L."/>
            <person name="Chang Y.J."/>
            <person name="Jefferies C.C."/>
            <person name="Saunders E."/>
            <person name="Brettin T."/>
            <person name="Detter J.C."/>
            <person name="Han C."/>
            <person name="Chain P."/>
            <person name="Bristow J."/>
            <person name="Eisen J.A."/>
            <person name="Markowitz V."/>
            <person name="Hugenholtz P."/>
            <person name="Kyrpides N.C."/>
            <person name="Klenk H.P."/>
            <person name="Lapidus A."/>
        </authorList>
    </citation>
    <scope>NUCLEOTIDE SEQUENCE [LARGE SCALE GENOMIC DNA]</scope>
    <source>
        <strain evidence="3">ATCC BAA-8 / DSM 12333 / NBRC 16432</strain>
    </source>
</reference>